<dbReference type="Pfam" id="PF03385">
    <property type="entry name" value="STELLO"/>
    <property type="match status" value="1"/>
</dbReference>
<evidence type="ECO:0000313" key="1">
    <source>
        <dbReference type="EMBL" id="KAK6753886.1"/>
    </source>
</evidence>
<protein>
    <submittedName>
        <fullName evidence="1">Uncharacterized protein</fullName>
    </submittedName>
</protein>
<reference evidence="1 2" key="1">
    <citation type="submission" date="2023-08" db="EMBL/GenBank/DDBJ databases">
        <title>A Necator americanus chromosomal reference genome.</title>
        <authorList>
            <person name="Ilik V."/>
            <person name="Petrzelkova K.J."/>
            <person name="Pardy F."/>
            <person name="Fuh T."/>
            <person name="Niatou-Singa F.S."/>
            <person name="Gouil Q."/>
            <person name="Baker L."/>
            <person name="Ritchie M.E."/>
            <person name="Jex A.R."/>
            <person name="Gazzola D."/>
            <person name="Li H."/>
            <person name="Toshio Fujiwara R."/>
            <person name="Zhan B."/>
            <person name="Aroian R.V."/>
            <person name="Pafco B."/>
            <person name="Schwarz E.M."/>
        </authorList>
    </citation>
    <scope>NUCLEOTIDE SEQUENCE [LARGE SCALE GENOMIC DNA]</scope>
    <source>
        <strain evidence="1 2">Aroian</strain>
        <tissue evidence="1">Whole animal</tissue>
    </source>
</reference>
<comment type="caution">
    <text evidence="1">The sequence shown here is derived from an EMBL/GenBank/DDBJ whole genome shotgun (WGS) entry which is preliminary data.</text>
</comment>
<dbReference type="InterPro" id="IPR005049">
    <property type="entry name" value="STL-like"/>
</dbReference>
<keyword evidence="2" id="KW-1185">Reference proteome</keyword>
<sequence>MADDTTFNFWNAINTQLVMHPHGDFNRDKAGWWDKPEGKEAALAADKLFHEKYKSNPSVQAIWKQFEMGLKEKNQTEGNASCILTTVDGWSVSDLYYIPSTGLSYHAGLMEIFFEAGLFHEIAIAKYLHSVPYLRFETSRYDYLYGKGGRNAWHKNYNDNLIMMHPIKLSLLHNFKERKLFCDTVVAAFFRNLMDISYFEARRENRI</sequence>
<dbReference type="Proteomes" id="UP001303046">
    <property type="component" value="Unassembled WGS sequence"/>
</dbReference>
<organism evidence="1 2">
    <name type="scientific">Necator americanus</name>
    <name type="common">Human hookworm</name>
    <dbReference type="NCBI Taxonomy" id="51031"/>
    <lineage>
        <taxon>Eukaryota</taxon>
        <taxon>Metazoa</taxon>
        <taxon>Ecdysozoa</taxon>
        <taxon>Nematoda</taxon>
        <taxon>Chromadorea</taxon>
        <taxon>Rhabditida</taxon>
        <taxon>Rhabditina</taxon>
        <taxon>Rhabditomorpha</taxon>
        <taxon>Strongyloidea</taxon>
        <taxon>Ancylostomatidae</taxon>
        <taxon>Bunostominae</taxon>
        <taxon>Necator</taxon>
    </lineage>
</organism>
<name>A0ABR1DVD9_NECAM</name>
<proteinExistence type="predicted"/>
<dbReference type="EMBL" id="JAVFWL010000005">
    <property type="protein sequence ID" value="KAK6753886.1"/>
    <property type="molecule type" value="Genomic_DNA"/>
</dbReference>
<gene>
    <name evidence="1" type="primary">Necator_chrV.g17877</name>
    <name evidence="1" type="ORF">RB195_013087</name>
</gene>
<evidence type="ECO:0000313" key="2">
    <source>
        <dbReference type="Proteomes" id="UP001303046"/>
    </source>
</evidence>
<accession>A0ABR1DVD9</accession>
<dbReference type="PANTHER" id="PTHR31362:SF0">
    <property type="entry name" value="EXOSTOSIN DOMAIN-CONTAINING PROTEIN-RELATED"/>
    <property type="match status" value="1"/>
</dbReference>
<dbReference type="PANTHER" id="PTHR31362">
    <property type="entry name" value="GLYCOSYLTRANSFERASE STELLO1-RELATED"/>
    <property type="match status" value="1"/>
</dbReference>